<name>A0A034VRH2_BACDO</name>
<accession>A0A034VRH2</accession>
<dbReference type="EMBL" id="GAKP01014270">
    <property type="protein sequence ID" value="JAC44682.1"/>
    <property type="molecule type" value="Transcribed_RNA"/>
</dbReference>
<sequence>MQTDSRMAPQQPKNAMNTTIEPSVMSIIGKTACIGKPTWPSTSITPMLLSMSAPKTMPKRPTTTTTVLNANSTYLAVDVPQSIVVTLSLYLSSKQTYKIQSFITTIVAFSIQFDKIFKHRTNQQ</sequence>
<protein>
    <submittedName>
        <fullName evidence="1">Uncharacterized protein</fullName>
    </submittedName>
</protein>
<evidence type="ECO:0000313" key="1">
    <source>
        <dbReference type="EMBL" id="JAC44682.1"/>
    </source>
</evidence>
<organism evidence="1">
    <name type="scientific">Bactrocera dorsalis</name>
    <name type="common">Oriental fruit fly</name>
    <name type="synonym">Dacus dorsalis</name>
    <dbReference type="NCBI Taxonomy" id="27457"/>
    <lineage>
        <taxon>Eukaryota</taxon>
        <taxon>Metazoa</taxon>
        <taxon>Ecdysozoa</taxon>
        <taxon>Arthropoda</taxon>
        <taxon>Hexapoda</taxon>
        <taxon>Insecta</taxon>
        <taxon>Pterygota</taxon>
        <taxon>Neoptera</taxon>
        <taxon>Endopterygota</taxon>
        <taxon>Diptera</taxon>
        <taxon>Brachycera</taxon>
        <taxon>Muscomorpha</taxon>
        <taxon>Tephritoidea</taxon>
        <taxon>Tephritidae</taxon>
        <taxon>Bactrocera</taxon>
        <taxon>Bactrocera</taxon>
    </lineage>
</organism>
<reference evidence="1" key="1">
    <citation type="journal article" date="2014" name="BMC Genomics">
        <title>Characterizing the developmental transcriptome of the oriental fruit fly, Bactrocera dorsalis (Diptera: Tephritidae) through comparative genomic analysis with Drosophila melanogaster utilizing modENCODE datasets.</title>
        <authorList>
            <person name="Geib S.M."/>
            <person name="Calla B."/>
            <person name="Hall B."/>
            <person name="Hou S."/>
            <person name="Manoukis N.C."/>
        </authorList>
    </citation>
    <scope>NUCLEOTIDE SEQUENCE</scope>
    <source>
        <strain evidence="1">Punador</strain>
    </source>
</reference>
<proteinExistence type="predicted"/>
<dbReference type="AlphaFoldDB" id="A0A034VRH2"/>